<comment type="caution">
    <text evidence="3">The sequence shown here is derived from an EMBL/GenBank/DDBJ whole genome shotgun (WGS) entry which is preliminary data.</text>
</comment>
<keyword evidence="1" id="KW-0963">Cytoplasm</keyword>
<dbReference type="InterPro" id="IPR038136">
    <property type="entry name" value="CofD-like_dom_sf"/>
</dbReference>
<evidence type="ECO:0000313" key="3">
    <source>
        <dbReference type="EMBL" id="CAH9062242.1"/>
    </source>
</evidence>
<name>A0A9W4R1H9_9GAMM</name>
<dbReference type="NCBIfam" id="TIGR01826">
    <property type="entry name" value="CofD_related"/>
    <property type="match status" value="1"/>
</dbReference>
<dbReference type="SUPFAM" id="SSF142338">
    <property type="entry name" value="CofD-like"/>
    <property type="match status" value="1"/>
</dbReference>
<dbReference type="InterPro" id="IPR010119">
    <property type="entry name" value="Gluconeogen_factor"/>
</dbReference>
<evidence type="ECO:0000313" key="2">
    <source>
        <dbReference type="EMBL" id="CAH9061952.1"/>
    </source>
</evidence>
<evidence type="ECO:0000256" key="1">
    <source>
        <dbReference type="ARBA" id="ARBA00022490"/>
    </source>
</evidence>
<proteinExistence type="predicted"/>
<sequence>MKIVCLGGGHGLAQVLKAIKPLTSELTAIIATTDNGGSTGRIRQSEQCVALGDIRRCCLELNDNNSLLQSVFEHRFSGGELDGHSLGNLVLLGLLQLTDSTTEAVSQFNIMLGNSETVLPMSDEPVDLIATMRNGTTIIGECEIDALDELPEYIGLTKPVLAHSKTISAIEHADVVLIGPGSTISSVMPPLLVENIATALKKTAACKIFVENITHENSVISQLQQDSVLDWLQTMLGYKFCDMSLSPQAINQIYQLQQCDEMCQQQLHNIEQLYEVFAQLLFGNSP</sequence>
<dbReference type="Gene3D" id="3.40.50.10680">
    <property type="entry name" value="CofD-like domains"/>
    <property type="match status" value="1"/>
</dbReference>
<dbReference type="Proteomes" id="UP001152485">
    <property type="component" value="Unassembled WGS sequence"/>
</dbReference>
<accession>A0A9W4R1H9</accession>
<dbReference type="Proteomes" id="UP001152467">
    <property type="component" value="Unassembled WGS sequence"/>
</dbReference>
<dbReference type="Pfam" id="PF01933">
    <property type="entry name" value="CofD"/>
    <property type="match status" value="1"/>
</dbReference>
<dbReference type="AlphaFoldDB" id="A0A9W4R1H9"/>
<gene>
    <name evidence="3" type="primary">ybhK</name>
    <name evidence="3" type="ORF">PSECIP111854_02973</name>
    <name evidence="2" type="ORF">PSECIP111951_02594</name>
</gene>
<dbReference type="PANTHER" id="PTHR30135:SF3">
    <property type="entry name" value="GLUCONEOGENESIS FACTOR-RELATED"/>
    <property type="match status" value="1"/>
</dbReference>
<protein>
    <submittedName>
        <fullName evidence="3">Gluconeogenesis factor</fullName>
    </submittedName>
</protein>
<dbReference type="PANTHER" id="PTHR30135">
    <property type="entry name" value="UNCHARACTERIZED PROTEIN YVCK-RELATED"/>
    <property type="match status" value="1"/>
</dbReference>
<evidence type="ECO:0000313" key="5">
    <source>
        <dbReference type="Proteomes" id="UP001152485"/>
    </source>
</evidence>
<dbReference type="RefSeq" id="WP_261593849.1">
    <property type="nucleotide sequence ID" value="NZ_CAMAPC010000012.1"/>
</dbReference>
<keyword evidence="4" id="KW-1185">Reference proteome</keyword>
<organism evidence="3 4">
    <name type="scientific">Pseudoalteromonas holothuriae</name>
    <dbReference type="NCBI Taxonomy" id="2963714"/>
    <lineage>
        <taxon>Bacteria</taxon>
        <taxon>Pseudomonadati</taxon>
        <taxon>Pseudomonadota</taxon>
        <taxon>Gammaproteobacteria</taxon>
        <taxon>Alteromonadales</taxon>
        <taxon>Pseudoalteromonadaceae</taxon>
        <taxon>Pseudoalteromonas</taxon>
    </lineage>
</organism>
<dbReference type="GO" id="GO:0043743">
    <property type="term" value="F:LPPG:FO 2-phospho-L-lactate transferase activity"/>
    <property type="evidence" value="ECO:0007669"/>
    <property type="project" value="InterPro"/>
</dbReference>
<reference evidence="3 5" key="1">
    <citation type="submission" date="2022-07" db="EMBL/GenBank/DDBJ databases">
        <authorList>
            <person name="Criscuolo A."/>
        </authorList>
    </citation>
    <scope>NUCLEOTIDE SEQUENCE</scope>
    <source>
        <strain evidence="5">CIP 111951</strain>
        <strain evidence="3">CIP111854</strain>
        <strain evidence="2">CIP111951</strain>
    </source>
</reference>
<dbReference type="EMBL" id="CAMAPD010000012">
    <property type="protein sequence ID" value="CAH9061952.1"/>
    <property type="molecule type" value="Genomic_DNA"/>
</dbReference>
<dbReference type="EMBL" id="CAMAPC010000012">
    <property type="protein sequence ID" value="CAH9062242.1"/>
    <property type="molecule type" value="Genomic_DNA"/>
</dbReference>
<dbReference type="InterPro" id="IPR002882">
    <property type="entry name" value="CofD"/>
</dbReference>
<evidence type="ECO:0000313" key="4">
    <source>
        <dbReference type="Proteomes" id="UP001152467"/>
    </source>
</evidence>